<dbReference type="Proteomes" id="UP000649826">
    <property type="component" value="Unassembled WGS sequence"/>
</dbReference>
<evidence type="ECO:0000313" key="1">
    <source>
        <dbReference type="EMBL" id="MBC5779493.1"/>
    </source>
</evidence>
<dbReference type="InterPro" id="IPR024747">
    <property type="entry name" value="Pyridox_Oxase-rel"/>
</dbReference>
<dbReference type="PANTHER" id="PTHR34071:SF2">
    <property type="entry name" value="FLAVIN-NUCLEOTIDE-BINDING PROTEIN"/>
    <property type="match status" value="1"/>
</dbReference>
<comment type="caution">
    <text evidence="1">The sequence shown here is derived from an EMBL/GenBank/DDBJ whole genome shotgun (WGS) entry which is preliminary data.</text>
</comment>
<reference evidence="1 2" key="1">
    <citation type="submission" date="2020-08" db="EMBL/GenBank/DDBJ databases">
        <title>Genome public.</title>
        <authorList>
            <person name="Liu C."/>
            <person name="Sun Q."/>
        </authorList>
    </citation>
    <scope>NUCLEOTIDE SEQUENCE [LARGE SCALE GENOMIC DNA]</scope>
    <source>
        <strain evidence="1 2">M29</strain>
    </source>
</reference>
<dbReference type="RefSeq" id="WP_186994733.1">
    <property type="nucleotide sequence ID" value="NZ_JACOQG010000009.1"/>
</dbReference>
<protein>
    <submittedName>
        <fullName evidence="1">Pyridoxamine 5'-phosphate oxidase family protein</fullName>
    </submittedName>
</protein>
<gene>
    <name evidence="1" type="ORF">H8Z82_07420</name>
</gene>
<keyword evidence="2" id="KW-1185">Reference proteome</keyword>
<sequence length="164" mass="18727">MRRRDREVTDLNEIIHILDSGKVLHLGLVDQGKPYIVPMNYGYVMENDKLVFYVHSALEGRKLDIIRNNSDCCVQIECDVQPFSGKVACQYGCSYYSFDGFGTAEIVEAPQEKIKAMSALMKIQTGKDFEFNERLVSIVSVIRIECDYYTAKYRPLPAKPGVER</sequence>
<dbReference type="EMBL" id="JACOQG010000009">
    <property type="protein sequence ID" value="MBC5779493.1"/>
    <property type="molecule type" value="Genomic_DNA"/>
</dbReference>
<dbReference type="PANTHER" id="PTHR34071">
    <property type="entry name" value="5-NITROIMIDAZOLE ANTIBIOTICS RESISTANCE PROTEIN, NIMA-FAMILY-RELATED PROTEIN-RELATED"/>
    <property type="match status" value="1"/>
</dbReference>
<dbReference type="SUPFAM" id="SSF50475">
    <property type="entry name" value="FMN-binding split barrel"/>
    <property type="match status" value="1"/>
</dbReference>
<evidence type="ECO:0000313" key="2">
    <source>
        <dbReference type="Proteomes" id="UP000649826"/>
    </source>
</evidence>
<dbReference type="InterPro" id="IPR012349">
    <property type="entry name" value="Split_barrel_FMN-bd"/>
</dbReference>
<name>A0ABR7II65_9FIRM</name>
<dbReference type="Pfam" id="PF12900">
    <property type="entry name" value="Pyridox_ox_2"/>
    <property type="match status" value="1"/>
</dbReference>
<proteinExistence type="predicted"/>
<dbReference type="Gene3D" id="2.30.110.10">
    <property type="entry name" value="Electron Transport, Fmn-binding Protein, Chain A"/>
    <property type="match status" value="1"/>
</dbReference>
<accession>A0ABR7II65</accession>
<organism evidence="1 2">
    <name type="scientific">Blautia difficilis</name>
    <dbReference type="NCBI Taxonomy" id="2763027"/>
    <lineage>
        <taxon>Bacteria</taxon>
        <taxon>Bacillati</taxon>
        <taxon>Bacillota</taxon>
        <taxon>Clostridia</taxon>
        <taxon>Lachnospirales</taxon>
        <taxon>Lachnospiraceae</taxon>
        <taxon>Blautia</taxon>
    </lineage>
</organism>